<name>A0A2U3AAP4_9BACL</name>
<evidence type="ECO:0000313" key="1">
    <source>
        <dbReference type="EMBL" id="STX09508.1"/>
    </source>
</evidence>
<protein>
    <submittedName>
        <fullName evidence="1">Uncharacterized protein</fullName>
    </submittedName>
</protein>
<dbReference type="RefSeq" id="WP_109350345.1">
    <property type="nucleotide sequence ID" value="NZ_BJUE01000029.1"/>
</dbReference>
<comment type="caution">
    <text evidence="1">The sequence shown here is derived from an EMBL/GenBank/DDBJ whole genome shotgun (WGS) entry which is preliminary data.</text>
</comment>
<evidence type="ECO:0000313" key="2">
    <source>
        <dbReference type="EMBL" id="TDR35154.1"/>
    </source>
</evidence>
<sequence length="158" mass="19292">MKLVFEIEPYEDMLDEPFTTESYLLDRINMFVLENNKRKEFCTSTFNGSIVLDMAEGLIELYEQKEKKFTVEMYESTYEYTFTYFQKLLTITRYEGYNGETIEVLKCRFEDFVEAFVKEYEKYHRFILKQDPHAFENEDYCMMRDQINTLNNYLKKLI</sequence>
<accession>A0A2U3AAP4</accession>
<proteinExistence type="predicted"/>
<reference evidence="1 3" key="1">
    <citation type="submission" date="2018-06" db="EMBL/GenBank/DDBJ databases">
        <authorList>
            <consortium name="Pathogen Informatics"/>
            <person name="Doyle S."/>
        </authorList>
    </citation>
    <scope>NUCLEOTIDE SEQUENCE [LARGE SCALE GENOMIC DNA]</scope>
    <source>
        <strain evidence="1 3">NCTC10597</strain>
    </source>
</reference>
<reference evidence="2 4" key="2">
    <citation type="submission" date="2019-03" db="EMBL/GenBank/DDBJ databases">
        <title>Genomic Encyclopedia of Type Strains, Phase IV (KMG-IV): sequencing the most valuable type-strain genomes for metagenomic binning, comparative biology and taxonomic classification.</title>
        <authorList>
            <person name="Goeker M."/>
        </authorList>
    </citation>
    <scope>NUCLEOTIDE SEQUENCE [LARGE SCALE GENOMIC DNA]</scope>
    <source>
        <strain evidence="2 4">DSM 20580</strain>
    </source>
</reference>
<dbReference type="Proteomes" id="UP000294641">
    <property type="component" value="Unassembled WGS sequence"/>
</dbReference>
<evidence type="ECO:0000313" key="4">
    <source>
        <dbReference type="Proteomes" id="UP000294641"/>
    </source>
</evidence>
<keyword evidence="4" id="KW-1185">Reference proteome</keyword>
<dbReference type="EMBL" id="UGNP01000001">
    <property type="protein sequence ID" value="STX09508.1"/>
    <property type="molecule type" value="Genomic_DNA"/>
</dbReference>
<gene>
    <name evidence="2" type="ORF">DFR61_1324</name>
    <name evidence="1" type="ORF">NCTC10597_01184</name>
</gene>
<dbReference type="OrthoDB" id="2458486at2"/>
<evidence type="ECO:0000313" key="3">
    <source>
        <dbReference type="Proteomes" id="UP000254330"/>
    </source>
</evidence>
<dbReference type="Proteomes" id="UP000254330">
    <property type="component" value="Unassembled WGS sequence"/>
</dbReference>
<dbReference type="EMBL" id="SNZG01000032">
    <property type="protein sequence ID" value="TDR35154.1"/>
    <property type="molecule type" value="Genomic_DNA"/>
</dbReference>
<organism evidence="1 3">
    <name type="scientific">Kurthia zopfii</name>
    <dbReference type="NCBI Taxonomy" id="1650"/>
    <lineage>
        <taxon>Bacteria</taxon>
        <taxon>Bacillati</taxon>
        <taxon>Bacillota</taxon>
        <taxon>Bacilli</taxon>
        <taxon>Bacillales</taxon>
        <taxon>Caryophanaceae</taxon>
        <taxon>Kurthia</taxon>
    </lineage>
</organism>
<dbReference type="AlphaFoldDB" id="A0A2U3AAP4"/>